<feature type="transmembrane region" description="Helical" evidence="8">
    <location>
        <begin position="72"/>
        <end position="90"/>
    </location>
</feature>
<evidence type="ECO:0000256" key="8">
    <source>
        <dbReference type="SAM" id="Phobius"/>
    </source>
</evidence>
<accession>A0A141CL97</accession>
<comment type="catalytic activity">
    <reaction evidence="7">
        <text>a ubiquinone + NADH + 5 H(+)(in) = a ubiquinol + NAD(+) + 4 H(+)(out)</text>
        <dbReference type="Rhea" id="RHEA:29091"/>
        <dbReference type="Rhea" id="RHEA-COMP:9565"/>
        <dbReference type="Rhea" id="RHEA-COMP:9566"/>
        <dbReference type="ChEBI" id="CHEBI:15378"/>
        <dbReference type="ChEBI" id="CHEBI:16389"/>
        <dbReference type="ChEBI" id="CHEBI:17976"/>
        <dbReference type="ChEBI" id="CHEBI:57540"/>
        <dbReference type="ChEBI" id="CHEBI:57945"/>
        <dbReference type="EC" id="7.1.1.2"/>
    </reaction>
</comment>
<dbReference type="PANTHER" id="PTHR42829">
    <property type="entry name" value="NADH-UBIQUINONE OXIDOREDUCTASE CHAIN 5"/>
    <property type="match status" value="1"/>
</dbReference>
<evidence type="ECO:0000256" key="5">
    <source>
        <dbReference type="ARBA" id="ARBA00023136"/>
    </source>
</evidence>
<geneLocation type="mitochondrion" evidence="10"/>
<gene>
    <name evidence="10" type="primary">NADH5</name>
</gene>
<evidence type="ECO:0000256" key="4">
    <source>
        <dbReference type="ARBA" id="ARBA00022989"/>
    </source>
</evidence>
<dbReference type="EC" id="7.1.1.2" evidence="2"/>
<comment type="subcellular location">
    <subcellularLocation>
        <location evidence="1">Membrane</location>
        <topology evidence="1">Multi-pass membrane protein</topology>
    </subcellularLocation>
</comment>
<dbReference type="GO" id="GO:0015990">
    <property type="term" value="P:electron transport coupled proton transport"/>
    <property type="evidence" value="ECO:0007669"/>
    <property type="project" value="TreeGrafter"/>
</dbReference>
<feature type="transmembrane region" description="Helical" evidence="8">
    <location>
        <begin position="96"/>
        <end position="113"/>
    </location>
</feature>
<feature type="transmembrane region" description="Helical" evidence="8">
    <location>
        <begin position="236"/>
        <end position="256"/>
    </location>
</feature>
<proteinExistence type="predicted"/>
<dbReference type="GO" id="GO:0003954">
    <property type="term" value="F:NADH dehydrogenase activity"/>
    <property type="evidence" value="ECO:0007669"/>
    <property type="project" value="TreeGrafter"/>
</dbReference>
<evidence type="ECO:0000256" key="2">
    <source>
        <dbReference type="ARBA" id="ARBA00012944"/>
    </source>
</evidence>
<feature type="transmembrane region" description="Helical" evidence="8">
    <location>
        <begin position="211"/>
        <end position="229"/>
    </location>
</feature>
<reference evidence="10" key="1">
    <citation type="submission" date="2015-03" db="EMBL/GenBank/DDBJ databases">
        <title>Mitochondrial variation in chaetognaths.</title>
        <authorList>
            <person name="Marletaz F."/>
            <person name="Le Parco Y."/>
            <person name="Liu S."/>
            <person name="Peijnenburg K."/>
        </authorList>
    </citation>
    <scope>NUCLEOTIDE SEQUENCE</scope>
    <source>
        <strain evidence="10">SE-S3-109</strain>
    </source>
</reference>
<feature type="transmembrane region" description="Helical" evidence="8">
    <location>
        <begin position="268"/>
        <end position="286"/>
    </location>
</feature>
<dbReference type="AlphaFoldDB" id="A0A141CL97"/>
<feature type="transmembrane region" description="Helical" evidence="8">
    <location>
        <begin position="293"/>
        <end position="321"/>
    </location>
</feature>
<sequence length="511" mass="55609">MVIVYICLSLLSVLLLYNIHYSLMFSQLGVFSMNVVFDSYSCLFLLLLSLIASCVLVWSYYYMDLEVSYRRFLSLVFAFLGSMFILVFFGSIYGALIGWDGLGVTSFLLVIYYKNRKAMGSGMLTALTNRLGDCFFLVLLAVQFSQLLNTYVLTVLLLLSSMTKSAQFPFSSWLPAAMAAPTPVSALVHSSTLVTAGIYLLIRFNSMGTEWLLVVGSVTMLMAGLCACAEMDLKKIVALSTLSQLGVMMVALSVKLKGLCFFHLTTHAMFKALLFMSVGIGIHSVYGSQDFRIFSAFSGVSMLPTLCLSIANMSLAGFPFMSGFYSKDAILESFYNSGESYLFQIIFLLGVGLTTVYSVKMTHLAFLCIDTGGAAALPGGGTQWVNKIPLTALCSCSVVGGSVLSGPLLETSTVEISLDKLMPLIWIFLGVLGGMAVTKAKASVLSTMWYLSPFVQRMSMTGEWMGQAADLDRGLYILVSAGGFEQLLKMSFSSCRWALLVGMLSLSVMVS</sequence>
<keyword evidence="5 8" id="KW-0472">Membrane</keyword>
<feature type="transmembrane region" description="Helical" evidence="8">
    <location>
        <begin position="341"/>
        <end position="359"/>
    </location>
</feature>
<dbReference type="EMBL" id="KP899778">
    <property type="protein sequence ID" value="AKS04293.1"/>
    <property type="molecule type" value="Genomic_DNA"/>
</dbReference>
<dbReference type="GO" id="GO:0042773">
    <property type="term" value="P:ATP synthesis coupled electron transport"/>
    <property type="evidence" value="ECO:0007669"/>
    <property type="project" value="InterPro"/>
</dbReference>
<evidence type="ECO:0000313" key="10">
    <source>
        <dbReference type="EMBL" id="AKS04293.1"/>
    </source>
</evidence>
<dbReference type="GO" id="GO:0016020">
    <property type="term" value="C:membrane"/>
    <property type="evidence" value="ECO:0007669"/>
    <property type="project" value="UniProtKB-SubCell"/>
</dbReference>
<evidence type="ECO:0000256" key="6">
    <source>
        <dbReference type="ARBA" id="ARBA00031027"/>
    </source>
</evidence>
<protein>
    <recommendedName>
        <fullName evidence="2">NADH:ubiquinone reductase (H(+)-translocating)</fullName>
        <ecNumber evidence="2">7.1.1.2</ecNumber>
    </recommendedName>
    <alternativeName>
        <fullName evidence="6">NADH dehydrogenase subunit 5</fullName>
    </alternativeName>
</protein>
<dbReference type="PANTHER" id="PTHR42829:SF2">
    <property type="entry name" value="NADH-UBIQUINONE OXIDOREDUCTASE CHAIN 5"/>
    <property type="match status" value="1"/>
</dbReference>
<organism evidence="10">
    <name type="scientific">Parasagitta elegans</name>
    <dbReference type="NCBI Taxonomy" id="1562708"/>
    <lineage>
        <taxon>Eukaryota</taxon>
        <taxon>Metazoa</taxon>
        <taxon>Spiralia</taxon>
        <taxon>Gnathifera</taxon>
        <taxon>Chaetognatha</taxon>
        <taxon>Sagittoidea</taxon>
        <taxon>Aphragmophora</taxon>
        <taxon>Ctenodontina</taxon>
        <taxon>Sagittidae</taxon>
        <taxon>Parasagitta</taxon>
    </lineage>
</organism>
<dbReference type="InterPro" id="IPR003945">
    <property type="entry name" value="NU5C-like"/>
</dbReference>
<evidence type="ECO:0000256" key="1">
    <source>
        <dbReference type="ARBA" id="ARBA00004141"/>
    </source>
</evidence>
<evidence type="ECO:0000256" key="7">
    <source>
        <dbReference type="ARBA" id="ARBA00049551"/>
    </source>
</evidence>
<dbReference type="PRINTS" id="PR01434">
    <property type="entry name" value="NADHDHGNASE5"/>
</dbReference>
<evidence type="ECO:0000259" key="9">
    <source>
        <dbReference type="Pfam" id="PF00361"/>
    </source>
</evidence>
<keyword evidence="10" id="KW-0496">Mitochondrion</keyword>
<keyword evidence="3 8" id="KW-0812">Transmembrane</keyword>
<feature type="transmembrane region" description="Helical" evidence="8">
    <location>
        <begin position="134"/>
        <end position="159"/>
    </location>
</feature>
<dbReference type="InterPro" id="IPR001750">
    <property type="entry name" value="ND/Mrp_TM"/>
</dbReference>
<feature type="transmembrane region" description="Helical" evidence="8">
    <location>
        <begin position="40"/>
        <end position="60"/>
    </location>
</feature>
<dbReference type="GO" id="GO:0008137">
    <property type="term" value="F:NADH dehydrogenase (ubiquinone) activity"/>
    <property type="evidence" value="ECO:0007669"/>
    <property type="project" value="UniProtKB-EC"/>
</dbReference>
<keyword evidence="4 8" id="KW-1133">Transmembrane helix</keyword>
<feature type="domain" description="NADH:quinone oxidoreductase/Mrp antiporter transmembrane" evidence="9">
    <location>
        <begin position="94"/>
        <end position="349"/>
    </location>
</feature>
<name>A0A141CL97_9BILA</name>
<dbReference type="Pfam" id="PF00361">
    <property type="entry name" value="Proton_antipo_M"/>
    <property type="match status" value="1"/>
</dbReference>
<evidence type="ECO:0000256" key="3">
    <source>
        <dbReference type="ARBA" id="ARBA00022692"/>
    </source>
</evidence>